<reference evidence="3 4" key="1">
    <citation type="submission" date="2019-02" db="EMBL/GenBank/DDBJ databases">
        <title>Genome sequencing of Clostridium botulinum clinical isolates.</title>
        <authorList>
            <person name="Brunt J."/>
            <person name="Van Vliet A.H.M."/>
            <person name="Stringer S.C."/>
            <person name="Grant K.A."/>
            <person name="Carter A.C."/>
            <person name="Peck M.W."/>
        </authorList>
    </citation>
    <scope>NUCLEOTIDE SEQUENCE [LARGE SCALE GENOMIC DNA]</scope>
    <source>
        <strain evidence="3 4">H113700579</strain>
    </source>
</reference>
<keyword evidence="1" id="KW-0472">Membrane</keyword>
<dbReference type="Proteomes" id="UP000472355">
    <property type="component" value="Unassembled WGS sequence"/>
</dbReference>
<gene>
    <name evidence="3" type="ORF">EXM65_03040</name>
</gene>
<dbReference type="EMBL" id="SGKU01000005">
    <property type="protein sequence ID" value="NFA41582.1"/>
    <property type="molecule type" value="Genomic_DNA"/>
</dbReference>
<evidence type="ECO:0000256" key="1">
    <source>
        <dbReference type="SAM" id="Phobius"/>
    </source>
</evidence>
<evidence type="ECO:0000259" key="2">
    <source>
        <dbReference type="Pfam" id="PF18153"/>
    </source>
</evidence>
<feature type="transmembrane region" description="Helical" evidence="1">
    <location>
        <begin position="12"/>
        <end position="28"/>
    </location>
</feature>
<evidence type="ECO:0000313" key="4">
    <source>
        <dbReference type="Proteomes" id="UP000472355"/>
    </source>
</evidence>
<sequence length="211" mass="24455">MKKQEQLRIVKISYIVGIILSFLLSYLKDNIVDSYGIISAIKVSSILTIWWLFYFYSGWKVPLLNKILYRINLNGTWYGTYESGSSDSGKVNKGDIVIRIKQNFLNINVTSYTEKYTNYSHSEDLKYDEDSDRYGLIYVYSQKENDPLDLTKRNGTAELEVILSNNGYKLGGDFWTILGTKGKLDLTRVSKDIINSFIDGKNLYEKYHNIR</sequence>
<evidence type="ECO:0000313" key="3">
    <source>
        <dbReference type="EMBL" id="NFA41582.1"/>
    </source>
</evidence>
<name>A0A0L9Y4E3_CLOBO</name>
<organism evidence="3 4">
    <name type="scientific">Clostridium botulinum</name>
    <dbReference type="NCBI Taxonomy" id="1491"/>
    <lineage>
        <taxon>Bacteria</taxon>
        <taxon>Bacillati</taxon>
        <taxon>Bacillota</taxon>
        <taxon>Clostridia</taxon>
        <taxon>Eubacteriales</taxon>
        <taxon>Clostridiaceae</taxon>
        <taxon>Clostridium</taxon>
    </lineage>
</organism>
<dbReference type="Pfam" id="PF18153">
    <property type="entry name" value="Cap15_CD_rec"/>
    <property type="match status" value="1"/>
</dbReference>
<keyword evidence="1" id="KW-0812">Transmembrane</keyword>
<dbReference type="RefSeq" id="WP_053342860.1">
    <property type="nucleotide sequence ID" value="NZ_LFPG01000012.1"/>
</dbReference>
<comment type="caution">
    <text evidence="3">The sequence shown here is derived from an EMBL/GenBank/DDBJ whole genome shotgun (WGS) entry which is preliminary data.</text>
</comment>
<dbReference type="AlphaFoldDB" id="A0A0L9Y4E3"/>
<accession>A0A0L9Y4E3</accession>
<dbReference type="OrthoDB" id="2577257at2"/>
<keyword evidence="1" id="KW-1133">Transmembrane helix</keyword>
<feature type="transmembrane region" description="Helical" evidence="1">
    <location>
        <begin position="34"/>
        <end position="56"/>
    </location>
</feature>
<proteinExistence type="predicted"/>
<feature type="domain" description="CD-NTase-associated protein 15" evidence="2">
    <location>
        <begin position="72"/>
        <end position="188"/>
    </location>
</feature>
<protein>
    <recommendedName>
        <fullName evidence="2">CD-NTase-associated protein 15 domain-containing protein</fullName>
    </recommendedName>
</protein>
<dbReference type="InterPro" id="IPR041208">
    <property type="entry name" value="Cap15"/>
</dbReference>